<sequence>MAGSAVLGSGQAVAAPHWQSISGPFTSCAKTVGHTAVSGVNFQGCLIVNANMDAQVVLVVNNHSGAAVTISGAIESDFGNASCVQTTLNTGTQRACYGPTAALAECREGHADVAGPYGGTVRFTVNGVTSEMESTKACNGYADPLD</sequence>
<proteinExistence type="predicted"/>
<organism evidence="1 2">
    <name type="scientific">Streptomyces formicae</name>
    <dbReference type="NCBI Taxonomy" id="1616117"/>
    <lineage>
        <taxon>Bacteria</taxon>
        <taxon>Bacillati</taxon>
        <taxon>Actinomycetota</taxon>
        <taxon>Actinomycetes</taxon>
        <taxon>Kitasatosporales</taxon>
        <taxon>Streptomycetaceae</taxon>
        <taxon>Streptomyces</taxon>
    </lineage>
</organism>
<evidence type="ECO:0000313" key="2">
    <source>
        <dbReference type="Proteomes" id="UP000828924"/>
    </source>
</evidence>
<name>A0ABY3WT75_9ACTN</name>
<reference evidence="1 2" key="1">
    <citation type="submission" date="2021-03" db="EMBL/GenBank/DDBJ databases">
        <title>Complete genome of Streptomyces formicae strain 1H-GS9 (DSM 100524).</title>
        <authorList>
            <person name="Atanasov K.E."/>
            <person name="Altabella T."/>
            <person name="Ferrer A."/>
        </authorList>
    </citation>
    <scope>NUCLEOTIDE SEQUENCE [LARGE SCALE GENOMIC DNA]</scope>
    <source>
        <strain evidence="1 2">1H-GS9</strain>
    </source>
</reference>
<protein>
    <recommendedName>
        <fullName evidence="3">Secreted protein</fullName>
    </recommendedName>
</protein>
<evidence type="ECO:0008006" key="3">
    <source>
        <dbReference type="Google" id="ProtNLM"/>
    </source>
</evidence>
<dbReference type="EMBL" id="CP071872">
    <property type="protein sequence ID" value="UNM15844.1"/>
    <property type="molecule type" value="Genomic_DNA"/>
</dbReference>
<dbReference type="Proteomes" id="UP000828924">
    <property type="component" value="Chromosome"/>
</dbReference>
<accession>A0ABY3WT75</accession>
<keyword evidence="2" id="KW-1185">Reference proteome</keyword>
<dbReference type="RefSeq" id="WP_242337975.1">
    <property type="nucleotide sequence ID" value="NZ_CP071872.1"/>
</dbReference>
<evidence type="ECO:0000313" key="1">
    <source>
        <dbReference type="EMBL" id="UNM15844.1"/>
    </source>
</evidence>
<gene>
    <name evidence="1" type="ORF">J4032_34165</name>
</gene>